<dbReference type="OrthoDB" id="9782160at2"/>
<evidence type="ECO:0000313" key="5">
    <source>
        <dbReference type="Proteomes" id="UP000325957"/>
    </source>
</evidence>
<proteinExistence type="predicted"/>
<keyword evidence="1" id="KW-0560">Oxidoreductase</keyword>
<keyword evidence="5" id="KW-1185">Reference proteome</keyword>
<comment type="caution">
    <text evidence="4">The sequence shown here is derived from an EMBL/GenBank/DDBJ whole genome shotgun (WGS) entry which is preliminary data.</text>
</comment>
<evidence type="ECO:0000313" key="4">
    <source>
        <dbReference type="EMBL" id="KAA9394501.1"/>
    </source>
</evidence>
<gene>
    <name evidence="4" type="ORF">FCK90_06685</name>
</gene>
<dbReference type="RefSeq" id="WP_158033524.1">
    <property type="nucleotide sequence ID" value="NZ_ML708615.1"/>
</dbReference>
<dbReference type="GO" id="GO:0071949">
    <property type="term" value="F:FAD binding"/>
    <property type="evidence" value="ECO:0007669"/>
    <property type="project" value="InterPro"/>
</dbReference>
<feature type="domain" description="FAD-binding" evidence="3">
    <location>
        <begin position="3"/>
        <end position="330"/>
    </location>
</feature>
<protein>
    <recommendedName>
        <fullName evidence="3">FAD-binding domain-containing protein</fullName>
    </recommendedName>
</protein>
<dbReference type="Pfam" id="PF01494">
    <property type="entry name" value="FAD_binding_3"/>
    <property type="match status" value="1"/>
</dbReference>
<accession>A0A5J5L0P6</accession>
<dbReference type="AlphaFoldDB" id="A0A5J5L0P6"/>
<dbReference type="InterPro" id="IPR036188">
    <property type="entry name" value="FAD/NAD-bd_sf"/>
</dbReference>
<dbReference type="Proteomes" id="UP000325957">
    <property type="component" value="Unassembled WGS sequence"/>
</dbReference>
<evidence type="ECO:0000256" key="2">
    <source>
        <dbReference type="ARBA" id="ARBA00023033"/>
    </source>
</evidence>
<sequence>MRIAIIGAGIGGLVAAAGLHTDGHEVAVYERRATPQAVGAGLTLFGNAFAALDALGLGEAVREISTDAAGRLRSGQRQPSGRWLLTLPPSEAPSVRSLHRSDLHRALVDQLPGATIRRGQEGIVSSTGAPVVVVAGCEERYDLVIAADGLRSDARRRWGLDGGLRYAGYTAWRGVTTSRGHLADEAGETWGAGQRFGIVPLPDRRVYWFATRSVAPGKDDADPHATLRTLFGQWHHPIGELIEATAPESILRHDIYDLAGFPASFIRHRGALLGDAAHAMTPDLGQGAGQAIEDAATLVTLLRGSRVQDLDTVLGRYDRLRRARTRGIWRRSRTMGRIAQSSGRTATRLRDAALRAVPASFAVTAMDRLQDWAPPRP</sequence>
<dbReference type="SUPFAM" id="SSF51905">
    <property type="entry name" value="FAD/NAD(P)-binding domain"/>
    <property type="match status" value="1"/>
</dbReference>
<keyword evidence="2" id="KW-0503">Monooxygenase</keyword>
<evidence type="ECO:0000256" key="1">
    <source>
        <dbReference type="ARBA" id="ARBA00023002"/>
    </source>
</evidence>
<dbReference type="PRINTS" id="PR00420">
    <property type="entry name" value="RNGMNOXGNASE"/>
</dbReference>
<dbReference type="PANTHER" id="PTHR13789:SF309">
    <property type="entry name" value="PUTATIVE (AFU_ORTHOLOGUE AFUA_6G14510)-RELATED"/>
    <property type="match status" value="1"/>
</dbReference>
<organism evidence="4 5">
    <name type="scientific">Kocuria coralli</name>
    <dbReference type="NCBI Taxonomy" id="1461025"/>
    <lineage>
        <taxon>Bacteria</taxon>
        <taxon>Bacillati</taxon>
        <taxon>Actinomycetota</taxon>
        <taxon>Actinomycetes</taxon>
        <taxon>Micrococcales</taxon>
        <taxon>Micrococcaceae</taxon>
        <taxon>Kocuria</taxon>
    </lineage>
</organism>
<dbReference type="PANTHER" id="PTHR13789">
    <property type="entry name" value="MONOOXYGENASE"/>
    <property type="match status" value="1"/>
</dbReference>
<reference evidence="4 5" key="1">
    <citation type="submission" date="2019-05" db="EMBL/GenBank/DDBJ databases">
        <title>Kocuria coralli sp. nov., a novel actinobacterium isolated from coral reef seawater.</title>
        <authorList>
            <person name="Li J."/>
        </authorList>
    </citation>
    <scope>NUCLEOTIDE SEQUENCE [LARGE SCALE GENOMIC DNA]</scope>
    <source>
        <strain evidence="4 5">SCSIO 13007</strain>
    </source>
</reference>
<dbReference type="Gene3D" id="3.50.50.60">
    <property type="entry name" value="FAD/NAD(P)-binding domain"/>
    <property type="match status" value="1"/>
</dbReference>
<name>A0A5J5L0P6_9MICC</name>
<evidence type="ECO:0000259" key="3">
    <source>
        <dbReference type="Pfam" id="PF01494"/>
    </source>
</evidence>
<dbReference type="InterPro" id="IPR002938">
    <property type="entry name" value="FAD-bd"/>
</dbReference>
<dbReference type="InterPro" id="IPR050493">
    <property type="entry name" value="FAD-dep_Monooxygenase_BioMet"/>
</dbReference>
<dbReference type="GO" id="GO:0004497">
    <property type="term" value="F:monooxygenase activity"/>
    <property type="evidence" value="ECO:0007669"/>
    <property type="project" value="UniProtKB-KW"/>
</dbReference>
<dbReference type="EMBL" id="SZWF01000006">
    <property type="protein sequence ID" value="KAA9394501.1"/>
    <property type="molecule type" value="Genomic_DNA"/>
</dbReference>